<name>A0A8S1B0C2_ARCPL</name>
<dbReference type="AlphaFoldDB" id="A0A8S1B0C2"/>
<comment type="subcellular location">
    <subcellularLocation>
        <location evidence="1">Membrane</location>
        <topology evidence="1">Multi-pass membrane protein</topology>
    </subcellularLocation>
</comment>
<dbReference type="InterPro" id="IPR000326">
    <property type="entry name" value="PAP2/HPO"/>
</dbReference>
<dbReference type="GO" id="GO:0008195">
    <property type="term" value="F:phosphatidate phosphatase activity"/>
    <property type="evidence" value="ECO:0007669"/>
    <property type="project" value="TreeGrafter"/>
</dbReference>
<feature type="transmembrane region" description="Helical" evidence="6">
    <location>
        <begin position="209"/>
        <end position="228"/>
    </location>
</feature>
<evidence type="ECO:0000256" key="2">
    <source>
        <dbReference type="ARBA" id="ARBA00008816"/>
    </source>
</evidence>
<evidence type="ECO:0000256" key="4">
    <source>
        <dbReference type="ARBA" id="ARBA00022989"/>
    </source>
</evidence>
<dbReference type="Proteomes" id="UP000494256">
    <property type="component" value="Unassembled WGS sequence"/>
</dbReference>
<dbReference type="SUPFAM" id="SSF48317">
    <property type="entry name" value="Acid phosphatase/Vanadium-dependent haloperoxidase"/>
    <property type="match status" value="1"/>
</dbReference>
<accession>A0A8S1B0C2</accession>
<feature type="transmembrane region" description="Helical" evidence="6">
    <location>
        <begin position="14"/>
        <end position="38"/>
    </location>
</feature>
<evidence type="ECO:0000256" key="6">
    <source>
        <dbReference type="SAM" id="Phobius"/>
    </source>
</evidence>
<evidence type="ECO:0000256" key="1">
    <source>
        <dbReference type="ARBA" id="ARBA00004141"/>
    </source>
</evidence>
<dbReference type="InterPro" id="IPR043216">
    <property type="entry name" value="PAP-like"/>
</dbReference>
<dbReference type="GO" id="GO:0006644">
    <property type="term" value="P:phospholipid metabolic process"/>
    <property type="evidence" value="ECO:0007669"/>
    <property type="project" value="InterPro"/>
</dbReference>
<dbReference type="GO" id="GO:0005886">
    <property type="term" value="C:plasma membrane"/>
    <property type="evidence" value="ECO:0007669"/>
    <property type="project" value="TreeGrafter"/>
</dbReference>
<proteinExistence type="inferred from homology"/>
<dbReference type="EMBL" id="CADEBD010000353">
    <property type="protein sequence ID" value="CAB3251099.1"/>
    <property type="molecule type" value="Genomic_DNA"/>
</dbReference>
<dbReference type="GO" id="GO:0046839">
    <property type="term" value="P:phospholipid dephosphorylation"/>
    <property type="evidence" value="ECO:0007669"/>
    <property type="project" value="TreeGrafter"/>
</dbReference>
<feature type="transmembrane region" description="Helical" evidence="6">
    <location>
        <begin position="178"/>
        <end position="197"/>
    </location>
</feature>
<evidence type="ECO:0000313" key="8">
    <source>
        <dbReference type="EMBL" id="CAB3251099.1"/>
    </source>
</evidence>
<keyword evidence="4 6" id="KW-1133">Transmembrane helix</keyword>
<dbReference type="GO" id="GO:0007165">
    <property type="term" value="P:signal transduction"/>
    <property type="evidence" value="ECO:0007669"/>
    <property type="project" value="TreeGrafter"/>
</dbReference>
<feature type="transmembrane region" description="Helical" evidence="6">
    <location>
        <begin position="58"/>
        <end position="82"/>
    </location>
</feature>
<sequence length="286" mass="32161">MTQEGDTINILKKVVVDGVIILLLTVCTLLSNLVWVPFERGFFCDDESLMYPYKSDTVTVPVLRIVGVCLPILAFLICEWNVLRKDTTVVRCYGVPIPTWVRGFYCVLASFAVGCCFTELAINTSKAVIGRPRPHFFSICQPSVNCSLSEWKGRYVLPTDYTCTGPDVDKIHDVRKSFLSGHSAFSAFTMFYLAMYLEKRIQFKGSCTLRHTLSFIAVLLSWFCALSRVSDYKHHWSDVLAGYTLGILLAVVMWNYGTELVQKEKKSIHCEPAAVSPPVTNMNGVH</sequence>
<organism evidence="8 9">
    <name type="scientific">Arctia plantaginis</name>
    <name type="common">Wood tiger moth</name>
    <name type="synonym">Phalaena plantaginis</name>
    <dbReference type="NCBI Taxonomy" id="874455"/>
    <lineage>
        <taxon>Eukaryota</taxon>
        <taxon>Metazoa</taxon>
        <taxon>Ecdysozoa</taxon>
        <taxon>Arthropoda</taxon>
        <taxon>Hexapoda</taxon>
        <taxon>Insecta</taxon>
        <taxon>Pterygota</taxon>
        <taxon>Neoptera</taxon>
        <taxon>Endopterygota</taxon>
        <taxon>Lepidoptera</taxon>
        <taxon>Glossata</taxon>
        <taxon>Ditrysia</taxon>
        <taxon>Noctuoidea</taxon>
        <taxon>Erebidae</taxon>
        <taxon>Arctiinae</taxon>
        <taxon>Arctia</taxon>
    </lineage>
</organism>
<keyword evidence="3 6" id="KW-0812">Transmembrane</keyword>
<dbReference type="CDD" id="cd03384">
    <property type="entry name" value="PAP2_wunen"/>
    <property type="match status" value="1"/>
</dbReference>
<dbReference type="Gene3D" id="1.20.144.10">
    <property type="entry name" value="Phosphatidic acid phosphatase type 2/haloperoxidase"/>
    <property type="match status" value="1"/>
</dbReference>
<feature type="transmembrane region" description="Helical" evidence="6">
    <location>
        <begin position="103"/>
        <end position="122"/>
    </location>
</feature>
<dbReference type="Pfam" id="PF01569">
    <property type="entry name" value="PAP2"/>
    <property type="match status" value="1"/>
</dbReference>
<evidence type="ECO:0000256" key="5">
    <source>
        <dbReference type="ARBA" id="ARBA00023136"/>
    </source>
</evidence>
<comment type="similarity">
    <text evidence="2">Belongs to the PA-phosphatase related phosphoesterase family.</text>
</comment>
<dbReference type="SMART" id="SM00014">
    <property type="entry name" value="acidPPc"/>
    <property type="match status" value="1"/>
</dbReference>
<feature type="domain" description="Phosphatidic acid phosphatase type 2/haloperoxidase" evidence="7">
    <location>
        <begin position="108"/>
        <end position="254"/>
    </location>
</feature>
<evidence type="ECO:0000259" key="7">
    <source>
        <dbReference type="SMART" id="SM00014"/>
    </source>
</evidence>
<reference evidence="8 9" key="1">
    <citation type="submission" date="2020-04" db="EMBL/GenBank/DDBJ databases">
        <authorList>
            <person name="Wallbank WR R."/>
            <person name="Pardo Diaz C."/>
            <person name="Kozak K."/>
            <person name="Martin S."/>
            <person name="Jiggins C."/>
            <person name="Moest M."/>
            <person name="Warren A I."/>
            <person name="Byers J.R.P. K."/>
            <person name="Montejo-Kovacevich G."/>
            <person name="Yen C E."/>
        </authorList>
    </citation>
    <scope>NUCLEOTIDE SEQUENCE [LARGE SCALE GENOMIC DNA]</scope>
</reference>
<keyword evidence="5 6" id="KW-0472">Membrane</keyword>
<protein>
    <recommendedName>
        <fullName evidence="7">Phosphatidic acid phosphatase type 2/haloperoxidase domain-containing protein</fullName>
    </recommendedName>
</protein>
<dbReference type="PANTHER" id="PTHR10165">
    <property type="entry name" value="LIPID PHOSPHATE PHOSPHATASE"/>
    <property type="match status" value="1"/>
</dbReference>
<feature type="transmembrane region" description="Helical" evidence="6">
    <location>
        <begin position="240"/>
        <end position="257"/>
    </location>
</feature>
<dbReference type="InterPro" id="IPR036938">
    <property type="entry name" value="PAP2/HPO_sf"/>
</dbReference>
<dbReference type="OrthoDB" id="7452045at2759"/>
<comment type="caution">
    <text evidence="8">The sequence shown here is derived from an EMBL/GenBank/DDBJ whole genome shotgun (WGS) entry which is preliminary data.</text>
</comment>
<gene>
    <name evidence="8" type="ORF">APLA_LOCUS13507</name>
</gene>
<evidence type="ECO:0000313" key="9">
    <source>
        <dbReference type="Proteomes" id="UP000494256"/>
    </source>
</evidence>
<dbReference type="PANTHER" id="PTHR10165:SF197">
    <property type="entry name" value="FI04477P-RELATED"/>
    <property type="match status" value="1"/>
</dbReference>
<evidence type="ECO:0000256" key="3">
    <source>
        <dbReference type="ARBA" id="ARBA00022692"/>
    </source>
</evidence>